<dbReference type="InterPro" id="IPR012255">
    <property type="entry name" value="ETF_b"/>
</dbReference>
<feature type="domain" description="Electron transfer flavoprotein alpha/beta-subunit N-terminal" evidence="4">
    <location>
        <begin position="19"/>
        <end position="204"/>
    </location>
</feature>
<dbReference type="GO" id="GO:0009055">
    <property type="term" value="F:electron transfer activity"/>
    <property type="evidence" value="ECO:0007669"/>
    <property type="project" value="InterPro"/>
</dbReference>
<keyword evidence="2" id="KW-0813">Transport</keyword>
<dbReference type="PANTHER" id="PTHR21294">
    <property type="entry name" value="ELECTRON TRANSFER FLAVOPROTEIN BETA-SUBUNIT"/>
    <property type="match status" value="1"/>
</dbReference>
<dbReference type="InterPro" id="IPR014729">
    <property type="entry name" value="Rossmann-like_a/b/a_fold"/>
</dbReference>
<dbReference type="SMART" id="SM00893">
    <property type="entry name" value="ETF"/>
    <property type="match status" value="1"/>
</dbReference>
<keyword evidence="3" id="KW-0249">Electron transport</keyword>
<dbReference type="SUPFAM" id="SSF52402">
    <property type="entry name" value="Adenine nucleotide alpha hydrolases-like"/>
    <property type="match status" value="1"/>
</dbReference>
<dbReference type="RefSeq" id="WP_168660629.1">
    <property type="nucleotide sequence ID" value="NZ_CP051180.1"/>
</dbReference>
<sequence length="238" mass="25409">MKILVAIKTIPELMPQSSVQESAENKPKFVLDPFSEVALEQGLRLLESGQATELVAVTVSPSEQGLRAAMALGCKHALQIPTLTDDCNVIAKLLQQAVEHTKVDLVLLGKQSGDGDNHQVGQRLAGLLNWPQLSAVDQLQLDGNIISGSGLCAGGRGNYQTPLPAVVTADLRLATPRFATLPNLMRARRLPIERLEPAVVSSGSVEVVAQQRHQVVRLGQQLADTQALATVLLQGELA</sequence>
<accession>A0A6H1UFG4</accession>
<dbReference type="AlphaFoldDB" id="A0A6H1UFG4"/>
<comment type="similarity">
    <text evidence="1">Belongs to the ETF beta-subunit/FixA family.</text>
</comment>
<dbReference type="EMBL" id="CP051180">
    <property type="protein sequence ID" value="QIZ77369.1"/>
    <property type="molecule type" value="Genomic_DNA"/>
</dbReference>
<keyword evidence="6" id="KW-1185">Reference proteome</keyword>
<evidence type="ECO:0000256" key="2">
    <source>
        <dbReference type="ARBA" id="ARBA00022448"/>
    </source>
</evidence>
<dbReference type="PANTHER" id="PTHR21294:SF8">
    <property type="entry name" value="ELECTRON TRANSFER FLAVOPROTEIN SUBUNIT BETA"/>
    <property type="match status" value="1"/>
</dbReference>
<evidence type="ECO:0000313" key="5">
    <source>
        <dbReference type="EMBL" id="QIZ77369.1"/>
    </source>
</evidence>
<evidence type="ECO:0000313" key="6">
    <source>
        <dbReference type="Proteomes" id="UP000501602"/>
    </source>
</evidence>
<protein>
    <submittedName>
        <fullName evidence="5">Electron transfer flavoprotein subunit beta/FixA family protein</fullName>
    </submittedName>
</protein>
<dbReference type="KEGG" id="fes:HER31_11050"/>
<dbReference type="PIRSF" id="PIRSF000090">
    <property type="entry name" value="Beta-ETF"/>
    <property type="match status" value="1"/>
</dbReference>
<gene>
    <name evidence="5" type="ORF">HER31_11050</name>
</gene>
<dbReference type="Proteomes" id="UP000501602">
    <property type="component" value="Chromosome"/>
</dbReference>
<evidence type="ECO:0000256" key="1">
    <source>
        <dbReference type="ARBA" id="ARBA00007557"/>
    </source>
</evidence>
<proteinExistence type="inferred from homology"/>
<dbReference type="InterPro" id="IPR014730">
    <property type="entry name" value="ETF_a/b_N"/>
</dbReference>
<evidence type="ECO:0000259" key="4">
    <source>
        <dbReference type="SMART" id="SM00893"/>
    </source>
</evidence>
<reference evidence="5 6" key="1">
    <citation type="submission" date="2020-04" db="EMBL/GenBank/DDBJ databases">
        <title>Ferrimonas sp. S7 isolated from sea water.</title>
        <authorList>
            <person name="Bae S.S."/>
            <person name="Baek K."/>
        </authorList>
    </citation>
    <scope>NUCLEOTIDE SEQUENCE [LARGE SCALE GENOMIC DNA]</scope>
    <source>
        <strain evidence="5 6">S7</strain>
    </source>
</reference>
<evidence type="ECO:0000256" key="3">
    <source>
        <dbReference type="ARBA" id="ARBA00022982"/>
    </source>
</evidence>
<dbReference type="Gene3D" id="3.40.50.620">
    <property type="entry name" value="HUPs"/>
    <property type="match status" value="1"/>
</dbReference>
<name>A0A6H1UFG4_9GAMM</name>
<dbReference type="Pfam" id="PF01012">
    <property type="entry name" value="ETF"/>
    <property type="match status" value="1"/>
</dbReference>
<organism evidence="5 6">
    <name type="scientific">Ferrimonas lipolytica</name>
    <dbReference type="NCBI Taxonomy" id="2724191"/>
    <lineage>
        <taxon>Bacteria</taxon>
        <taxon>Pseudomonadati</taxon>
        <taxon>Pseudomonadota</taxon>
        <taxon>Gammaproteobacteria</taxon>
        <taxon>Alteromonadales</taxon>
        <taxon>Ferrimonadaceae</taxon>
        <taxon>Ferrimonas</taxon>
    </lineage>
</organism>